<dbReference type="EMBL" id="LKCM01000210">
    <property type="protein sequence ID" value="KPQ42683.1"/>
    <property type="molecule type" value="Genomic_DNA"/>
</dbReference>
<dbReference type="PATRIC" id="fig|1719120.3.peg.2998"/>
<accession>A0A0P8C7E8</accession>
<keyword evidence="2" id="KW-0030">Aminoacyl-tRNA synthetase</keyword>
<dbReference type="CDD" id="cd07432">
    <property type="entry name" value="PHP_HisPPase"/>
    <property type="match status" value="1"/>
</dbReference>
<dbReference type="Pfam" id="PF02811">
    <property type="entry name" value="PHP"/>
    <property type="match status" value="1"/>
</dbReference>
<evidence type="ECO:0000313" key="3">
    <source>
        <dbReference type="Proteomes" id="UP000050360"/>
    </source>
</evidence>
<dbReference type="GO" id="GO:0035312">
    <property type="term" value="F:5'-3' DNA exonuclease activity"/>
    <property type="evidence" value="ECO:0007669"/>
    <property type="project" value="TreeGrafter"/>
</dbReference>
<dbReference type="InterPro" id="IPR003141">
    <property type="entry name" value="Pol/His_phosphatase_N"/>
</dbReference>
<dbReference type="SUPFAM" id="SSF89550">
    <property type="entry name" value="PHP domain-like"/>
    <property type="match status" value="1"/>
</dbReference>
<dbReference type="Gene3D" id="3.20.20.140">
    <property type="entry name" value="Metal-dependent hydrolases"/>
    <property type="match status" value="1"/>
</dbReference>
<dbReference type="AlphaFoldDB" id="A0A0P8C7E8"/>
<dbReference type="GO" id="GO:0004812">
    <property type="term" value="F:aminoacyl-tRNA ligase activity"/>
    <property type="evidence" value="ECO:0007669"/>
    <property type="project" value="UniProtKB-KW"/>
</dbReference>
<dbReference type="GO" id="GO:0004534">
    <property type="term" value="F:5'-3' RNA exonuclease activity"/>
    <property type="evidence" value="ECO:0007669"/>
    <property type="project" value="TreeGrafter"/>
</dbReference>
<evidence type="ECO:0000259" key="1">
    <source>
        <dbReference type="SMART" id="SM00481"/>
    </source>
</evidence>
<sequence length="217" mass="23748">MRFDLHIHSNHSSDSGLAIDDILKRAVEKDLDGIAICDHNTITGNFLARKRAKDLNLPLMVIPGIEVSTTQGHLIILGARGSIPPDLSPQETISIARQIGGVIIAAHPFKIRSLGNVKGLDIDAIETFNSRCIFGENKKAEEMALELGKPQVGGSDSHMLATIGRGYTEIDAEPFMESVLNAIREGKTRPGGRTAPLYVVIFQVMRGVFRRMKKVIR</sequence>
<dbReference type="PANTHER" id="PTHR42924">
    <property type="entry name" value="EXONUCLEASE"/>
    <property type="match status" value="1"/>
</dbReference>
<dbReference type="InterPro" id="IPR004013">
    <property type="entry name" value="PHP_dom"/>
</dbReference>
<dbReference type="PANTHER" id="PTHR42924:SF3">
    <property type="entry name" value="POLYMERASE_HISTIDINOL PHOSPHATASE N-TERMINAL DOMAIN-CONTAINING PROTEIN"/>
    <property type="match status" value="1"/>
</dbReference>
<name>A0A0P8C7E8_9EURY</name>
<dbReference type="Proteomes" id="UP000050360">
    <property type="component" value="Unassembled WGS sequence"/>
</dbReference>
<reference evidence="2 3" key="1">
    <citation type="submission" date="2015-09" db="EMBL/GenBank/DDBJ databases">
        <title>A metagenomics-based metabolic model of nitrate-dependent anaerobic oxidation of methane by Methanoperedens-like archaea.</title>
        <authorList>
            <person name="Arshad A."/>
            <person name="Speth D.R."/>
            <person name="De Graaf R.M."/>
            <person name="Op Den Camp H.J."/>
            <person name="Jetten M.S."/>
            <person name="Welte C.U."/>
        </authorList>
    </citation>
    <scope>NUCLEOTIDE SEQUENCE [LARGE SCALE GENOMIC DNA]</scope>
</reference>
<dbReference type="InterPro" id="IPR052018">
    <property type="entry name" value="PHP_domain"/>
</dbReference>
<keyword evidence="2" id="KW-0436">Ligase</keyword>
<feature type="domain" description="Polymerase/histidinol phosphatase N-terminal" evidence="1">
    <location>
        <begin position="3"/>
        <end position="71"/>
    </location>
</feature>
<dbReference type="SMART" id="SM00481">
    <property type="entry name" value="POLIIIAc"/>
    <property type="match status" value="1"/>
</dbReference>
<proteinExistence type="predicted"/>
<dbReference type="InterPro" id="IPR016195">
    <property type="entry name" value="Pol/histidinol_Pase-like"/>
</dbReference>
<protein>
    <submittedName>
        <fullName evidence="2">Isoleucyl-tRNA synthetase</fullName>
    </submittedName>
</protein>
<comment type="caution">
    <text evidence="2">The sequence shown here is derived from an EMBL/GenBank/DDBJ whole genome shotgun (WGS) entry which is preliminary data.</text>
</comment>
<gene>
    <name evidence="2" type="ORF">MPEBLZ_02747</name>
</gene>
<dbReference type="Pfam" id="PF13263">
    <property type="entry name" value="PHP_C"/>
    <property type="match status" value="1"/>
</dbReference>
<dbReference type="NCBIfam" id="NF038032">
    <property type="entry name" value="CehA_McbA_metalo"/>
    <property type="match status" value="1"/>
</dbReference>
<evidence type="ECO:0000313" key="2">
    <source>
        <dbReference type="EMBL" id="KPQ42683.1"/>
    </source>
</evidence>
<organism evidence="2 3">
    <name type="scientific">Candidatus Methanoperedens nitratireducens</name>
    <dbReference type="NCBI Taxonomy" id="1392998"/>
    <lineage>
        <taxon>Archaea</taxon>
        <taxon>Methanobacteriati</taxon>
        <taxon>Methanobacteriota</taxon>
        <taxon>Stenosarchaea group</taxon>
        <taxon>Methanomicrobia</taxon>
        <taxon>Methanosarcinales</taxon>
        <taxon>ANME-2 cluster</taxon>
        <taxon>Candidatus Methanoperedentaceae</taxon>
        <taxon>Candidatus Methanoperedens</taxon>
    </lineage>
</organism>